<gene>
    <name evidence="2" type="ORF">FSB_LOCUS5727</name>
</gene>
<dbReference type="EMBL" id="OIVN01000297">
    <property type="protein sequence ID" value="SPC77845.1"/>
    <property type="molecule type" value="Genomic_DNA"/>
</dbReference>
<name>A0A2N9ESJ9_FAGSY</name>
<proteinExistence type="predicted"/>
<dbReference type="InterPro" id="IPR026960">
    <property type="entry name" value="RVT-Znf"/>
</dbReference>
<dbReference type="Pfam" id="PF13966">
    <property type="entry name" value="zf-RVT"/>
    <property type="match status" value="1"/>
</dbReference>
<dbReference type="PANTHER" id="PTHR33116">
    <property type="entry name" value="REVERSE TRANSCRIPTASE ZINC-BINDING DOMAIN-CONTAINING PROTEIN-RELATED-RELATED"/>
    <property type="match status" value="1"/>
</dbReference>
<dbReference type="AlphaFoldDB" id="A0A2N9ESJ9"/>
<reference evidence="2" key="1">
    <citation type="submission" date="2018-02" db="EMBL/GenBank/DDBJ databases">
        <authorList>
            <person name="Cohen D.B."/>
            <person name="Kent A.D."/>
        </authorList>
    </citation>
    <scope>NUCLEOTIDE SEQUENCE</scope>
</reference>
<dbReference type="PANTHER" id="PTHR33116:SF86">
    <property type="entry name" value="REVERSE TRANSCRIPTASE DOMAIN-CONTAINING PROTEIN"/>
    <property type="match status" value="1"/>
</dbReference>
<feature type="domain" description="Reverse transcriptase zinc-binding" evidence="1">
    <location>
        <begin position="371"/>
        <end position="457"/>
    </location>
</feature>
<organism evidence="2">
    <name type="scientific">Fagus sylvatica</name>
    <name type="common">Beechnut</name>
    <dbReference type="NCBI Taxonomy" id="28930"/>
    <lineage>
        <taxon>Eukaryota</taxon>
        <taxon>Viridiplantae</taxon>
        <taxon>Streptophyta</taxon>
        <taxon>Embryophyta</taxon>
        <taxon>Tracheophyta</taxon>
        <taxon>Spermatophyta</taxon>
        <taxon>Magnoliopsida</taxon>
        <taxon>eudicotyledons</taxon>
        <taxon>Gunneridae</taxon>
        <taxon>Pentapetalae</taxon>
        <taxon>rosids</taxon>
        <taxon>fabids</taxon>
        <taxon>Fagales</taxon>
        <taxon>Fagaceae</taxon>
        <taxon>Fagus</taxon>
    </lineage>
</organism>
<evidence type="ECO:0000259" key="1">
    <source>
        <dbReference type="Pfam" id="PF13966"/>
    </source>
</evidence>
<protein>
    <recommendedName>
        <fullName evidence="1">Reverse transcriptase zinc-binding domain-containing protein</fullName>
    </recommendedName>
</protein>
<evidence type="ECO:0000313" key="2">
    <source>
        <dbReference type="EMBL" id="SPC77845.1"/>
    </source>
</evidence>
<accession>A0A2N9ESJ9</accession>
<sequence>MGNWVHLESKIAVLVRQGFMNLFCTSKVSVPHRLWSINNWNACLSAEDCRMGLDNMIIVQELIHSLTLKRGKVGFLAVKIDLEKAYDRLEWHFILDMLLFFKIPESFIHKVNLSKSKAYFSLNVDHVFRRELCNTFGIESTSNLRKYLGFPIKHSGPTANDFNFVVERIQSKLAGWKANLLSMAGISFGGSTDTTKKLHLVCWKKITKPKSAGGLGLMATKPKNFALAAKLCWRFKTKAHEPWAQVLKGKYLDCARPQKYALSRFWSTILKGESICNVGSRWLVGNNCSLNFWNDTWLKIGNIRSLIMGPLNKGEDQLCINNLLVDGVWLLHMLSFDLPLHIALSIRATPIRIASDGKDTLSWNSNVNGVFYTKDAYLLASGGNLASHCFNGKWIWKLKTLPKIQLLLWKCFHHSLPVKESLLKRGIILDPMCDICHADNESLIYVLRDCSMARNFWIEAGNSQLNSDFFDSNCLDWIKSNALNSCKALDK</sequence>